<dbReference type="PANTHER" id="PTHR43369">
    <property type="entry name" value="PHOSPHORIBOSYLGLYCINAMIDE FORMYLTRANSFERASE"/>
    <property type="match status" value="1"/>
</dbReference>
<feature type="non-terminal residue" evidence="6">
    <location>
        <position position="65"/>
    </location>
</feature>
<dbReference type="InterPro" id="IPR002376">
    <property type="entry name" value="Formyl_transf_N"/>
</dbReference>
<evidence type="ECO:0000313" key="6">
    <source>
        <dbReference type="EMBL" id="SVD89088.1"/>
    </source>
</evidence>
<feature type="domain" description="Formyl transferase N-terminal" evidence="5">
    <location>
        <begin position="1"/>
        <end position="65"/>
    </location>
</feature>
<dbReference type="PANTHER" id="PTHR43369:SF2">
    <property type="entry name" value="PHOSPHORIBOSYLGLYCINAMIDE FORMYLTRANSFERASE"/>
    <property type="match status" value="1"/>
</dbReference>
<dbReference type="SUPFAM" id="SSF53328">
    <property type="entry name" value="Formyltransferase"/>
    <property type="match status" value="1"/>
</dbReference>
<dbReference type="GO" id="GO:0004644">
    <property type="term" value="F:phosphoribosylglycinamide formyltransferase activity"/>
    <property type="evidence" value="ECO:0007669"/>
    <property type="project" value="UniProtKB-EC"/>
</dbReference>
<dbReference type="InterPro" id="IPR036477">
    <property type="entry name" value="Formyl_transf_N_sf"/>
</dbReference>
<evidence type="ECO:0000256" key="1">
    <source>
        <dbReference type="ARBA" id="ARBA00005054"/>
    </source>
</evidence>
<dbReference type="GO" id="GO:0006189">
    <property type="term" value="P:'de novo' IMP biosynthetic process"/>
    <property type="evidence" value="ECO:0007669"/>
    <property type="project" value="TreeGrafter"/>
</dbReference>
<comment type="pathway">
    <text evidence="1">Purine metabolism; IMP biosynthesis via de novo pathway; N(2)-formyl-N(1)-(5-phospho-D-ribosyl)glycinamide from N(1)-(5-phospho-D-ribosyl)glycinamide (10-formyl THF route): step 1/1.</text>
</comment>
<evidence type="ECO:0000256" key="4">
    <source>
        <dbReference type="ARBA" id="ARBA00022755"/>
    </source>
</evidence>
<keyword evidence="4" id="KW-0658">Purine biosynthesis</keyword>
<dbReference type="AlphaFoldDB" id="A0A382Z2Y3"/>
<evidence type="ECO:0000256" key="3">
    <source>
        <dbReference type="ARBA" id="ARBA00022679"/>
    </source>
</evidence>
<name>A0A382Z2Y3_9ZZZZ</name>
<dbReference type="EC" id="2.1.2.2" evidence="2"/>
<evidence type="ECO:0000259" key="5">
    <source>
        <dbReference type="Pfam" id="PF00551"/>
    </source>
</evidence>
<gene>
    <name evidence="6" type="ORF">METZ01_LOCUS441942</name>
</gene>
<organism evidence="6">
    <name type="scientific">marine metagenome</name>
    <dbReference type="NCBI Taxonomy" id="408172"/>
    <lineage>
        <taxon>unclassified sequences</taxon>
        <taxon>metagenomes</taxon>
        <taxon>ecological metagenomes</taxon>
    </lineage>
</organism>
<protein>
    <recommendedName>
        <fullName evidence="2">phosphoribosylglycinamide formyltransferase 1</fullName>
        <ecNumber evidence="2">2.1.2.2</ecNumber>
    </recommendedName>
</protein>
<dbReference type="Gene3D" id="3.40.50.170">
    <property type="entry name" value="Formyl transferase, N-terminal domain"/>
    <property type="match status" value="1"/>
</dbReference>
<reference evidence="6" key="1">
    <citation type="submission" date="2018-05" db="EMBL/GenBank/DDBJ databases">
        <authorList>
            <person name="Lanie J.A."/>
            <person name="Ng W.-L."/>
            <person name="Kazmierczak K.M."/>
            <person name="Andrzejewski T.M."/>
            <person name="Davidsen T.M."/>
            <person name="Wayne K.J."/>
            <person name="Tettelin H."/>
            <person name="Glass J.I."/>
            <person name="Rusch D."/>
            <person name="Podicherti R."/>
            <person name="Tsui H.-C.T."/>
            <person name="Winkler M.E."/>
        </authorList>
    </citation>
    <scope>NUCLEOTIDE SEQUENCE</scope>
</reference>
<accession>A0A382Z2Y3</accession>
<dbReference type="Pfam" id="PF00551">
    <property type="entry name" value="Formyl_trans_N"/>
    <property type="match status" value="1"/>
</dbReference>
<dbReference type="EMBL" id="UINC01180075">
    <property type="protein sequence ID" value="SVD89088.1"/>
    <property type="molecule type" value="Genomic_DNA"/>
</dbReference>
<keyword evidence="3" id="KW-0808">Transferase</keyword>
<evidence type="ECO:0000256" key="2">
    <source>
        <dbReference type="ARBA" id="ARBA00012254"/>
    </source>
</evidence>
<proteinExistence type="predicted"/>
<sequence>MKLLPVEIVKEYQNRILNIHPSLLPQFGGKGFYGMKVHEAVIEAGAAESGVTVHLVDEEYDHGKI</sequence>
<dbReference type="GO" id="GO:0005737">
    <property type="term" value="C:cytoplasm"/>
    <property type="evidence" value="ECO:0007669"/>
    <property type="project" value="TreeGrafter"/>
</dbReference>